<feature type="transmembrane region" description="Helical" evidence="1">
    <location>
        <begin position="146"/>
        <end position="168"/>
    </location>
</feature>
<keyword evidence="1" id="KW-1133">Transmembrane helix</keyword>
<evidence type="ECO:0000313" key="3">
    <source>
        <dbReference type="Proteomes" id="UP001141259"/>
    </source>
</evidence>
<organism evidence="2 3">
    <name type="scientific">Umezawaea endophytica</name>
    <dbReference type="NCBI Taxonomy" id="1654476"/>
    <lineage>
        <taxon>Bacteria</taxon>
        <taxon>Bacillati</taxon>
        <taxon>Actinomycetota</taxon>
        <taxon>Actinomycetes</taxon>
        <taxon>Pseudonocardiales</taxon>
        <taxon>Pseudonocardiaceae</taxon>
        <taxon>Umezawaea</taxon>
    </lineage>
</organism>
<keyword evidence="3" id="KW-1185">Reference proteome</keyword>
<dbReference type="Proteomes" id="UP001141259">
    <property type="component" value="Unassembled WGS sequence"/>
</dbReference>
<feature type="transmembrane region" description="Helical" evidence="1">
    <location>
        <begin position="227"/>
        <end position="248"/>
    </location>
</feature>
<dbReference type="EMBL" id="JANYMP010000050">
    <property type="protein sequence ID" value="MCS7484611.1"/>
    <property type="molecule type" value="Genomic_DNA"/>
</dbReference>
<proteinExistence type="predicted"/>
<feature type="transmembrane region" description="Helical" evidence="1">
    <location>
        <begin position="175"/>
        <end position="195"/>
    </location>
</feature>
<keyword evidence="1" id="KW-0812">Transmembrane</keyword>
<accession>A0A9X2VX69</accession>
<reference evidence="2" key="1">
    <citation type="submission" date="2022-08" db="EMBL/GenBank/DDBJ databases">
        <authorList>
            <person name="Tistechok S."/>
            <person name="Samborskyy M."/>
            <person name="Roman I."/>
        </authorList>
    </citation>
    <scope>NUCLEOTIDE SEQUENCE</scope>
    <source>
        <strain evidence="2">DSM 103496</strain>
    </source>
</reference>
<evidence type="ECO:0000256" key="1">
    <source>
        <dbReference type="SAM" id="Phobius"/>
    </source>
</evidence>
<comment type="caution">
    <text evidence="2">The sequence shown here is derived from an EMBL/GenBank/DDBJ whole genome shotgun (WGS) entry which is preliminary data.</text>
</comment>
<evidence type="ECO:0000313" key="2">
    <source>
        <dbReference type="EMBL" id="MCS7484611.1"/>
    </source>
</evidence>
<dbReference type="PANTHER" id="PTHR37305:SF1">
    <property type="entry name" value="MEMBRANE PROTEIN"/>
    <property type="match status" value="1"/>
</dbReference>
<dbReference type="AlphaFoldDB" id="A0A9X2VX69"/>
<gene>
    <name evidence="2" type="ORF">NZH93_47950</name>
</gene>
<dbReference type="PANTHER" id="PTHR37305">
    <property type="entry name" value="INTEGRAL MEMBRANE PROTEIN-RELATED"/>
    <property type="match status" value="1"/>
</dbReference>
<dbReference type="RefSeq" id="WP_259630058.1">
    <property type="nucleotide sequence ID" value="NZ_JANYMP010000050.1"/>
</dbReference>
<name>A0A9X2VX69_9PSEU</name>
<feature type="transmembrane region" description="Helical" evidence="1">
    <location>
        <begin position="65"/>
        <end position="83"/>
    </location>
</feature>
<dbReference type="Pfam" id="PF12679">
    <property type="entry name" value="ABC2_membrane_2"/>
    <property type="match status" value="1"/>
</dbReference>
<keyword evidence="1" id="KW-0472">Membrane</keyword>
<dbReference type="GO" id="GO:0140359">
    <property type="term" value="F:ABC-type transporter activity"/>
    <property type="evidence" value="ECO:0007669"/>
    <property type="project" value="InterPro"/>
</dbReference>
<sequence length="253" mass="26662">MPSSTFRAELTKIRTLRSTVVTLALVPLISVGLGVVSFTSVRIALERGLPVVRPDFEPVTDGLVTVLYGQLALVAFGVLTICGEHGSGLLRLSLSATPNRRTFYVGKIIACAAVALTLSYATVFATFLTAHWALGAYGPSFSSEGALRVLLGTPLYLTGLCLFALGVATVLRHTALALTVMLSFVFVVSPVANLVPGLKEVAHYFPDQAGTSIMKVGQQADPVVGPWTGLLVLAAWTACALLAGCWTLSRRDA</sequence>
<feature type="transmembrane region" description="Helical" evidence="1">
    <location>
        <begin position="20"/>
        <end position="45"/>
    </location>
</feature>
<feature type="transmembrane region" description="Helical" evidence="1">
    <location>
        <begin position="104"/>
        <end position="134"/>
    </location>
</feature>
<protein>
    <submittedName>
        <fullName evidence="2">ABC transporter permease</fullName>
    </submittedName>
</protein>
<dbReference type="GO" id="GO:0005886">
    <property type="term" value="C:plasma membrane"/>
    <property type="evidence" value="ECO:0007669"/>
    <property type="project" value="UniProtKB-SubCell"/>
</dbReference>